<dbReference type="Proteomes" id="UP000291838">
    <property type="component" value="Unassembled WGS sequence"/>
</dbReference>
<protein>
    <submittedName>
        <fullName evidence="2">Uncharacterized protein</fullName>
    </submittedName>
</protein>
<dbReference type="PROSITE" id="PS51128">
    <property type="entry name" value="ZF_DKSA_2"/>
    <property type="match status" value="1"/>
</dbReference>
<comment type="caution">
    <text evidence="2">The sequence shown here is derived from an EMBL/GenBank/DDBJ whole genome shotgun (WGS) entry which is preliminary data.</text>
</comment>
<dbReference type="RefSeq" id="WP_129475163.1">
    <property type="nucleotide sequence ID" value="NZ_SDWS01000004.1"/>
</dbReference>
<gene>
    <name evidence="2" type="ORF">EUA06_10015</name>
</gene>
<accession>A0A4Q2RPS4</accession>
<evidence type="ECO:0000313" key="2">
    <source>
        <dbReference type="EMBL" id="RYB90628.1"/>
    </source>
</evidence>
<keyword evidence="3" id="KW-1185">Reference proteome</keyword>
<evidence type="ECO:0000313" key="3">
    <source>
        <dbReference type="Proteomes" id="UP000291838"/>
    </source>
</evidence>
<evidence type="ECO:0000256" key="1">
    <source>
        <dbReference type="PROSITE-ProRule" id="PRU00510"/>
    </source>
</evidence>
<dbReference type="AlphaFoldDB" id="A0A4Q2RPS4"/>
<dbReference type="Gene3D" id="1.20.120.910">
    <property type="entry name" value="DksA, coiled-coil domain"/>
    <property type="match status" value="1"/>
</dbReference>
<proteinExistence type="predicted"/>
<reference evidence="2 3" key="1">
    <citation type="submission" date="2019-01" db="EMBL/GenBank/DDBJ databases">
        <title>Novel species of Nocardioides.</title>
        <authorList>
            <person name="Liu Q."/>
            <person name="Xin Y.-H."/>
        </authorList>
    </citation>
    <scope>NUCLEOTIDE SEQUENCE [LARGE SCALE GENOMIC DNA]</scope>
    <source>
        <strain evidence="2 3">HLT3-15</strain>
    </source>
</reference>
<dbReference type="OrthoDB" id="3790128at2"/>
<organism evidence="2 3">
    <name type="scientific">Nocardioides glacieisoli</name>
    <dbReference type="NCBI Taxonomy" id="1168730"/>
    <lineage>
        <taxon>Bacteria</taxon>
        <taxon>Bacillati</taxon>
        <taxon>Actinomycetota</taxon>
        <taxon>Actinomycetes</taxon>
        <taxon>Propionibacteriales</taxon>
        <taxon>Nocardioidaceae</taxon>
        <taxon>Nocardioides</taxon>
    </lineage>
</organism>
<feature type="zinc finger region" description="dksA C4-type" evidence="1">
    <location>
        <begin position="113"/>
        <end position="137"/>
    </location>
</feature>
<dbReference type="EMBL" id="SDWS01000004">
    <property type="protein sequence ID" value="RYB90628.1"/>
    <property type="molecule type" value="Genomic_DNA"/>
</dbReference>
<name>A0A4Q2RPS4_9ACTN</name>
<sequence>MTTDISALLTTPPHTATTASVATRTAPGRDVRAAGPTAQLVALPQLDSGLPSTPAGVDDHLARIEHARQAQLDSLPVASSNVVAEAHRRIVARILEQVRDARVRVRHGTYGRCTHCGTPIHRGVLQREPWQAACPACDPSAR</sequence>